<accession>A0A2I0JAK3</accession>
<protein>
    <submittedName>
        <fullName evidence="2">Uncharacterized protein</fullName>
    </submittedName>
</protein>
<comment type="caution">
    <text evidence="2">The sequence shown here is derived from an EMBL/GenBank/DDBJ whole genome shotgun (WGS) entry which is preliminary data.</text>
</comment>
<evidence type="ECO:0000313" key="3">
    <source>
        <dbReference type="Proteomes" id="UP000233551"/>
    </source>
</evidence>
<gene>
    <name evidence="2" type="ORF">CRG98_026593</name>
</gene>
<keyword evidence="3" id="KW-1185">Reference proteome</keyword>
<dbReference type="AlphaFoldDB" id="A0A2I0JAK3"/>
<evidence type="ECO:0000256" key="1">
    <source>
        <dbReference type="SAM" id="MobiDB-lite"/>
    </source>
</evidence>
<dbReference type="Proteomes" id="UP000233551">
    <property type="component" value="Unassembled WGS sequence"/>
</dbReference>
<evidence type="ECO:0000313" key="2">
    <source>
        <dbReference type="EMBL" id="PKI53013.1"/>
    </source>
</evidence>
<feature type="compositionally biased region" description="Polar residues" evidence="1">
    <location>
        <begin position="38"/>
        <end position="51"/>
    </location>
</feature>
<proteinExistence type="predicted"/>
<reference evidence="2 3" key="1">
    <citation type="submission" date="2017-11" db="EMBL/GenBank/DDBJ databases">
        <title>De-novo sequencing of pomegranate (Punica granatum L.) genome.</title>
        <authorList>
            <person name="Akparov Z."/>
            <person name="Amiraslanov A."/>
            <person name="Hajiyeva S."/>
            <person name="Abbasov M."/>
            <person name="Kaur K."/>
            <person name="Hamwieh A."/>
            <person name="Solovyev V."/>
            <person name="Salamov A."/>
            <person name="Braich B."/>
            <person name="Kosarev P."/>
            <person name="Mahmoud A."/>
            <person name="Hajiyev E."/>
            <person name="Babayeva S."/>
            <person name="Izzatullayeva V."/>
            <person name="Mammadov A."/>
            <person name="Mammadov A."/>
            <person name="Sharifova S."/>
            <person name="Ojaghi J."/>
            <person name="Eynullazada K."/>
            <person name="Bayramov B."/>
            <person name="Abdulazimova A."/>
            <person name="Shahmuradov I."/>
        </authorList>
    </citation>
    <scope>NUCLEOTIDE SEQUENCE [LARGE SCALE GENOMIC DNA]</scope>
    <source>
        <strain evidence="3">cv. AG2017</strain>
        <tissue evidence="2">Leaf</tissue>
    </source>
</reference>
<organism evidence="2 3">
    <name type="scientific">Punica granatum</name>
    <name type="common">Pomegranate</name>
    <dbReference type="NCBI Taxonomy" id="22663"/>
    <lineage>
        <taxon>Eukaryota</taxon>
        <taxon>Viridiplantae</taxon>
        <taxon>Streptophyta</taxon>
        <taxon>Embryophyta</taxon>
        <taxon>Tracheophyta</taxon>
        <taxon>Spermatophyta</taxon>
        <taxon>Magnoliopsida</taxon>
        <taxon>eudicotyledons</taxon>
        <taxon>Gunneridae</taxon>
        <taxon>Pentapetalae</taxon>
        <taxon>rosids</taxon>
        <taxon>malvids</taxon>
        <taxon>Myrtales</taxon>
        <taxon>Lythraceae</taxon>
        <taxon>Punica</taxon>
    </lineage>
</organism>
<feature type="region of interest" description="Disordered" evidence="1">
    <location>
        <begin position="26"/>
        <end position="91"/>
    </location>
</feature>
<dbReference type="EMBL" id="PGOL01001887">
    <property type="protein sequence ID" value="PKI53013.1"/>
    <property type="molecule type" value="Genomic_DNA"/>
</dbReference>
<sequence>MISSNQLVPFEQLYVMDHPRAQELEARKSPTWACATNPDPSSSNQGTSNPWFNEPEGSRVPRSRFVLGSRTQAKESRATCSSNHGLGALGL</sequence>
<name>A0A2I0JAK3_PUNGR</name>